<accession>A0A382GS30</accession>
<organism evidence="1">
    <name type="scientific">marine metagenome</name>
    <dbReference type="NCBI Taxonomy" id="408172"/>
    <lineage>
        <taxon>unclassified sequences</taxon>
        <taxon>metagenomes</taxon>
        <taxon>ecological metagenomes</taxon>
    </lineage>
</organism>
<sequence>MDALLFPGSGRASIAARPGYPTVIVPFAFSDVGGPAMPEGFDARPRPFGVSFTGMTCSEPRLLELAYAFEQATMRRVAPPGMP</sequence>
<dbReference type="AlphaFoldDB" id="A0A382GS30"/>
<dbReference type="PANTHER" id="PTHR42678">
    <property type="entry name" value="AMIDASE"/>
    <property type="match status" value="1"/>
</dbReference>
<name>A0A382GS30_9ZZZZ</name>
<evidence type="ECO:0008006" key="2">
    <source>
        <dbReference type="Google" id="ProtNLM"/>
    </source>
</evidence>
<proteinExistence type="predicted"/>
<reference evidence="1" key="1">
    <citation type="submission" date="2018-05" db="EMBL/GenBank/DDBJ databases">
        <authorList>
            <person name="Lanie J.A."/>
            <person name="Ng W.-L."/>
            <person name="Kazmierczak K.M."/>
            <person name="Andrzejewski T.M."/>
            <person name="Davidsen T.M."/>
            <person name="Wayne K.J."/>
            <person name="Tettelin H."/>
            <person name="Glass J.I."/>
            <person name="Rusch D."/>
            <person name="Podicherti R."/>
            <person name="Tsui H.-C.T."/>
            <person name="Winkler M.E."/>
        </authorList>
    </citation>
    <scope>NUCLEOTIDE SEQUENCE</scope>
</reference>
<protein>
    <recommendedName>
        <fullName evidence="2">Amidase domain-containing protein</fullName>
    </recommendedName>
</protein>
<dbReference type="PANTHER" id="PTHR42678:SF34">
    <property type="entry name" value="OS04G0183300 PROTEIN"/>
    <property type="match status" value="1"/>
</dbReference>
<evidence type="ECO:0000313" key="1">
    <source>
        <dbReference type="EMBL" id="SVB77946.1"/>
    </source>
</evidence>
<dbReference type="EMBL" id="UINC01057121">
    <property type="protein sequence ID" value="SVB77946.1"/>
    <property type="molecule type" value="Genomic_DNA"/>
</dbReference>
<dbReference type="SUPFAM" id="SSF75304">
    <property type="entry name" value="Amidase signature (AS) enzymes"/>
    <property type="match status" value="1"/>
</dbReference>
<gene>
    <name evidence="1" type="ORF">METZ01_LOCUS230800</name>
</gene>
<dbReference type="InterPro" id="IPR036928">
    <property type="entry name" value="AS_sf"/>
</dbReference>
<dbReference type="Gene3D" id="3.90.1300.10">
    <property type="entry name" value="Amidase signature (AS) domain"/>
    <property type="match status" value="1"/>
</dbReference>